<keyword evidence="3" id="KW-0732">Signal</keyword>
<dbReference type="InterPro" id="IPR050111">
    <property type="entry name" value="C-type_lectin/snaclec_domain"/>
</dbReference>
<dbReference type="InterPro" id="IPR016186">
    <property type="entry name" value="C-type_lectin-like/link_sf"/>
</dbReference>
<evidence type="ECO:0000256" key="1">
    <source>
        <dbReference type="ARBA" id="ARBA00023157"/>
    </source>
</evidence>
<dbReference type="Proteomes" id="UP001175271">
    <property type="component" value="Unassembled WGS sequence"/>
</dbReference>
<dbReference type="PROSITE" id="PS50041">
    <property type="entry name" value="C_TYPE_LECTIN_2"/>
    <property type="match status" value="2"/>
</dbReference>
<keyword evidence="1" id="KW-1015">Disulfide bond</keyword>
<feature type="signal peptide" evidence="3">
    <location>
        <begin position="1"/>
        <end position="19"/>
    </location>
</feature>
<comment type="caution">
    <text evidence="5">The sequence shown here is derived from an EMBL/GenBank/DDBJ whole genome shotgun (WGS) entry which is preliminary data.</text>
</comment>
<dbReference type="SMART" id="SM00034">
    <property type="entry name" value="CLECT"/>
    <property type="match status" value="2"/>
</dbReference>
<dbReference type="Pfam" id="PF00059">
    <property type="entry name" value="Lectin_C"/>
    <property type="match status" value="2"/>
</dbReference>
<dbReference type="InterPro" id="IPR016187">
    <property type="entry name" value="CTDL_fold"/>
</dbReference>
<keyword evidence="6" id="KW-1185">Reference proteome</keyword>
<dbReference type="CDD" id="cd00037">
    <property type="entry name" value="CLECT"/>
    <property type="match status" value="2"/>
</dbReference>
<evidence type="ECO:0000313" key="5">
    <source>
        <dbReference type="EMBL" id="KAK0406522.1"/>
    </source>
</evidence>
<evidence type="ECO:0000256" key="3">
    <source>
        <dbReference type="SAM" id="SignalP"/>
    </source>
</evidence>
<feature type="domain" description="C-type lectin" evidence="4">
    <location>
        <begin position="330"/>
        <end position="450"/>
    </location>
</feature>
<accession>A0AA39HII9</accession>
<dbReference type="EMBL" id="JAUCMV010000004">
    <property type="protein sequence ID" value="KAK0406522.1"/>
    <property type="molecule type" value="Genomic_DNA"/>
</dbReference>
<sequence length="454" mass="49859">MKTVLLGLLLTISCHLAYSVCPPGTTYSPKRQKCLNAIPVPLDYLTAEMSCGIFDARLAKVESEHDHNVLLEHLSLRGITSGNLWLGGTNINTTWSWHDGKNFTFNNWKENEPANPEKENCLLFEGESGLWLSGDCKKKAAYVCEMEPQFEVSCPGDPTCPPCPECPETTSEPCPEVTECPSCPKDEPATSTEAPSTATEEPATSSEAPATTTEESTTTATTESPATTNEPTTAVTSTTDAPTTTVTTESPTTTQEQITTTTTTTTEAPTTTTTEAPTTTTTEAPTTTTTEAPTTTTTTSVPTTTTPPATCPFRSHQRPIRARSPFWTWYGLNRYAYFSGHKNFTDAEATCAYFNAHLVSVHSWAESVFVSTLVPFIERRTSNIWIGGVSAGNDDYCWTDHSRWSYGNLNDDDSDENKRCISIYYPNPRWHLSHKWVHSPCEQQSGFICKKALF</sequence>
<organism evidence="5 6">
    <name type="scientific">Steinernema hermaphroditum</name>
    <dbReference type="NCBI Taxonomy" id="289476"/>
    <lineage>
        <taxon>Eukaryota</taxon>
        <taxon>Metazoa</taxon>
        <taxon>Ecdysozoa</taxon>
        <taxon>Nematoda</taxon>
        <taxon>Chromadorea</taxon>
        <taxon>Rhabditida</taxon>
        <taxon>Tylenchina</taxon>
        <taxon>Panagrolaimomorpha</taxon>
        <taxon>Strongyloidoidea</taxon>
        <taxon>Steinernematidae</taxon>
        <taxon>Steinernema</taxon>
    </lineage>
</organism>
<feature type="region of interest" description="Disordered" evidence="2">
    <location>
        <begin position="174"/>
        <end position="317"/>
    </location>
</feature>
<proteinExistence type="predicted"/>
<feature type="compositionally biased region" description="Low complexity" evidence="2">
    <location>
        <begin position="174"/>
        <end position="308"/>
    </location>
</feature>
<name>A0AA39HII9_9BILA</name>
<feature type="domain" description="C-type lectin" evidence="4">
    <location>
        <begin position="30"/>
        <end position="145"/>
    </location>
</feature>
<dbReference type="PANTHER" id="PTHR22803">
    <property type="entry name" value="MANNOSE, PHOSPHOLIPASE, LECTIN RECEPTOR RELATED"/>
    <property type="match status" value="1"/>
</dbReference>
<feature type="chain" id="PRO_5041418028" description="C-type lectin domain-containing protein" evidence="3">
    <location>
        <begin position="20"/>
        <end position="454"/>
    </location>
</feature>
<dbReference type="AlphaFoldDB" id="A0AA39HII9"/>
<evidence type="ECO:0000313" key="6">
    <source>
        <dbReference type="Proteomes" id="UP001175271"/>
    </source>
</evidence>
<dbReference type="InterPro" id="IPR001304">
    <property type="entry name" value="C-type_lectin-like"/>
</dbReference>
<dbReference type="PROSITE" id="PS00615">
    <property type="entry name" value="C_TYPE_LECTIN_1"/>
    <property type="match status" value="1"/>
</dbReference>
<protein>
    <recommendedName>
        <fullName evidence="4">C-type lectin domain-containing protein</fullName>
    </recommendedName>
</protein>
<evidence type="ECO:0000256" key="2">
    <source>
        <dbReference type="SAM" id="MobiDB-lite"/>
    </source>
</evidence>
<dbReference type="Gene3D" id="3.10.100.10">
    <property type="entry name" value="Mannose-Binding Protein A, subunit A"/>
    <property type="match status" value="2"/>
</dbReference>
<reference evidence="5" key="1">
    <citation type="submission" date="2023-06" db="EMBL/GenBank/DDBJ databases">
        <title>Genomic analysis of the entomopathogenic nematode Steinernema hermaphroditum.</title>
        <authorList>
            <person name="Schwarz E.M."/>
            <person name="Heppert J.K."/>
            <person name="Baniya A."/>
            <person name="Schwartz H.T."/>
            <person name="Tan C.-H."/>
            <person name="Antoshechkin I."/>
            <person name="Sternberg P.W."/>
            <person name="Goodrich-Blair H."/>
            <person name="Dillman A.R."/>
        </authorList>
    </citation>
    <scope>NUCLEOTIDE SEQUENCE</scope>
    <source>
        <strain evidence="5">PS9179</strain>
        <tissue evidence="5">Whole animal</tissue>
    </source>
</reference>
<dbReference type="SUPFAM" id="SSF56436">
    <property type="entry name" value="C-type lectin-like"/>
    <property type="match status" value="2"/>
</dbReference>
<dbReference type="InterPro" id="IPR018378">
    <property type="entry name" value="C-type_lectin_CS"/>
</dbReference>
<evidence type="ECO:0000259" key="4">
    <source>
        <dbReference type="PROSITE" id="PS50041"/>
    </source>
</evidence>
<gene>
    <name evidence="5" type="ORF">QR680_018625</name>
</gene>